<dbReference type="NCBIfam" id="TIGR01244">
    <property type="entry name" value="TIGR01244 family sulfur transferase"/>
    <property type="match status" value="1"/>
</dbReference>
<organism evidence="2 3">
    <name type="scientific">Noviherbaspirillum autotrophicum</name>
    <dbReference type="NCBI Taxonomy" id="709839"/>
    <lineage>
        <taxon>Bacteria</taxon>
        <taxon>Pseudomonadati</taxon>
        <taxon>Pseudomonadota</taxon>
        <taxon>Betaproteobacteria</taxon>
        <taxon>Burkholderiales</taxon>
        <taxon>Oxalobacteraceae</taxon>
        <taxon>Noviherbaspirillum</taxon>
    </lineage>
</organism>
<protein>
    <recommendedName>
        <fullName evidence="1">Beta-lactamase hydrolase-like protein phosphatase-like domain-containing protein</fullName>
    </recommendedName>
</protein>
<feature type="domain" description="Beta-lactamase hydrolase-like protein phosphatase-like" evidence="1">
    <location>
        <begin position="9"/>
        <end position="110"/>
    </location>
</feature>
<sequence length="121" mass="12989">MTATVTPIDDKFCVAPQLRPEELADIARMGFRSVINNRPDGEGGAEQPQNALLESAASAAGIAYAYLPVNPRAIDQEAVDRMRKLVETLPTPILAFCRSGARSTALYRLAMEQAKGGQADV</sequence>
<dbReference type="RefSeq" id="WP_040038873.1">
    <property type="nucleotide sequence ID" value="NZ_JWJG01000028.1"/>
</dbReference>
<dbReference type="InterPro" id="IPR029021">
    <property type="entry name" value="Prot-tyrosine_phosphatase-like"/>
</dbReference>
<dbReference type="InterPro" id="IPR005939">
    <property type="entry name" value="BLH_phosphatase-like"/>
</dbReference>
<name>A0A0C1XYX1_9BURK</name>
<gene>
    <name evidence="2" type="ORF">TSA66_02590</name>
</gene>
<proteinExistence type="predicted"/>
<dbReference type="OrthoDB" id="9802771at2"/>
<reference evidence="2 3" key="1">
    <citation type="submission" date="2014-12" db="EMBL/GenBank/DDBJ databases">
        <title>Denitrispirillum autotrophicum gen. nov., sp. nov., Denitrifying, Facultatively Autotrophic Bacteria Isolated from Rice Paddy Soil.</title>
        <authorList>
            <person name="Ishii S."/>
            <person name="Ashida N."/>
            <person name="Ohno H."/>
            <person name="Otsuka S."/>
            <person name="Yokota A."/>
            <person name="Senoo K."/>
        </authorList>
    </citation>
    <scope>NUCLEOTIDE SEQUENCE [LARGE SCALE GENOMIC DNA]</scope>
    <source>
        <strain evidence="2 3">TSA66</strain>
    </source>
</reference>
<evidence type="ECO:0000259" key="1">
    <source>
        <dbReference type="Pfam" id="PF04273"/>
    </source>
</evidence>
<dbReference type="GO" id="GO:0016787">
    <property type="term" value="F:hydrolase activity"/>
    <property type="evidence" value="ECO:0007669"/>
    <property type="project" value="InterPro"/>
</dbReference>
<dbReference type="Gene3D" id="3.90.190.10">
    <property type="entry name" value="Protein tyrosine phosphatase superfamily"/>
    <property type="match status" value="1"/>
</dbReference>
<keyword evidence="3" id="KW-1185">Reference proteome</keyword>
<dbReference type="STRING" id="709839.TSA66_02590"/>
<dbReference type="Pfam" id="PF04273">
    <property type="entry name" value="BLH_phosphatase"/>
    <property type="match status" value="1"/>
</dbReference>
<dbReference type="EMBL" id="JWJG01000028">
    <property type="protein sequence ID" value="KIF79963.1"/>
    <property type="molecule type" value="Genomic_DNA"/>
</dbReference>
<evidence type="ECO:0000313" key="3">
    <source>
        <dbReference type="Proteomes" id="UP000031572"/>
    </source>
</evidence>
<evidence type="ECO:0000313" key="2">
    <source>
        <dbReference type="EMBL" id="KIF79963.1"/>
    </source>
</evidence>
<dbReference type="Proteomes" id="UP000031572">
    <property type="component" value="Unassembled WGS sequence"/>
</dbReference>
<dbReference type="AlphaFoldDB" id="A0A0C1XYX1"/>
<dbReference type="SUPFAM" id="SSF52799">
    <property type="entry name" value="(Phosphotyrosine protein) phosphatases II"/>
    <property type="match status" value="1"/>
</dbReference>
<comment type="caution">
    <text evidence="2">The sequence shown here is derived from an EMBL/GenBank/DDBJ whole genome shotgun (WGS) entry which is preliminary data.</text>
</comment>
<accession>A0A0C1XYX1</accession>